<keyword evidence="2" id="KW-0472">Membrane</keyword>
<accession>B8CB87</accession>
<evidence type="ECO:0000313" key="3">
    <source>
        <dbReference type="EMBL" id="EED89276.1"/>
    </source>
</evidence>
<dbReference type="eggNOG" id="ENOG502SYPE">
    <property type="taxonomic scope" value="Eukaryota"/>
</dbReference>
<feature type="region of interest" description="Disordered" evidence="1">
    <location>
        <begin position="60"/>
        <end position="174"/>
    </location>
</feature>
<dbReference type="InParanoid" id="B8CB87"/>
<evidence type="ECO:0000256" key="1">
    <source>
        <dbReference type="SAM" id="MobiDB-lite"/>
    </source>
</evidence>
<name>B8CB87_THAPS</name>
<feature type="compositionally biased region" description="Acidic residues" evidence="1">
    <location>
        <begin position="452"/>
        <end position="462"/>
    </location>
</feature>
<protein>
    <submittedName>
        <fullName evidence="3">Uncharacterized protein</fullName>
    </submittedName>
</protein>
<dbReference type="RefSeq" id="XP_002293540.1">
    <property type="nucleotide sequence ID" value="XM_002293504.1"/>
</dbReference>
<feature type="compositionally biased region" description="Acidic residues" evidence="1">
    <location>
        <begin position="480"/>
        <end position="489"/>
    </location>
</feature>
<dbReference type="GeneID" id="7453013"/>
<dbReference type="KEGG" id="tps:THAPSDRAFT_9406"/>
<reference evidence="3 4" key="2">
    <citation type="journal article" date="2008" name="Nature">
        <title>The Phaeodactylum genome reveals the evolutionary history of diatom genomes.</title>
        <authorList>
            <person name="Bowler C."/>
            <person name="Allen A.E."/>
            <person name="Badger J.H."/>
            <person name="Grimwood J."/>
            <person name="Jabbari K."/>
            <person name="Kuo A."/>
            <person name="Maheswari U."/>
            <person name="Martens C."/>
            <person name="Maumus F."/>
            <person name="Otillar R.P."/>
            <person name="Rayko E."/>
            <person name="Salamov A."/>
            <person name="Vandepoele K."/>
            <person name="Beszteri B."/>
            <person name="Gruber A."/>
            <person name="Heijde M."/>
            <person name="Katinka M."/>
            <person name="Mock T."/>
            <person name="Valentin K."/>
            <person name="Verret F."/>
            <person name="Berges J.A."/>
            <person name="Brownlee C."/>
            <person name="Cadoret J.P."/>
            <person name="Chiovitti A."/>
            <person name="Choi C.J."/>
            <person name="Coesel S."/>
            <person name="De Martino A."/>
            <person name="Detter J.C."/>
            <person name="Durkin C."/>
            <person name="Falciatore A."/>
            <person name="Fournet J."/>
            <person name="Haruta M."/>
            <person name="Huysman M.J."/>
            <person name="Jenkins B.D."/>
            <person name="Jiroutova K."/>
            <person name="Jorgensen R.E."/>
            <person name="Joubert Y."/>
            <person name="Kaplan A."/>
            <person name="Kroger N."/>
            <person name="Kroth P.G."/>
            <person name="La Roche J."/>
            <person name="Lindquist E."/>
            <person name="Lommer M."/>
            <person name="Martin-Jezequel V."/>
            <person name="Lopez P.J."/>
            <person name="Lucas S."/>
            <person name="Mangogna M."/>
            <person name="McGinnis K."/>
            <person name="Medlin L.K."/>
            <person name="Montsant A."/>
            <person name="Oudot-Le Secq M.P."/>
            <person name="Napoli C."/>
            <person name="Obornik M."/>
            <person name="Parker M.S."/>
            <person name="Petit J.L."/>
            <person name="Porcel B.M."/>
            <person name="Poulsen N."/>
            <person name="Robison M."/>
            <person name="Rychlewski L."/>
            <person name="Rynearson T.A."/>
            <person name="Schmutz J."/>
            <person name="Shapiro H."/>
            <person name="Siaut M."/>
            <person name="Stanley M."/>
            <person name="Sussman M.R."/>
            <person name="Taylor A.R."/>
            <person name="Vardi A."/>
            <person name="von Dassow P."/>
            <person name="Vyverman W."/>
            <person name="Willis A."/>
            <person name="Wyrwicz L.S."/>
            <person name="Rokhsar D.S."/>
            <person name="Weissenbach J."/>
            <person name="Armbrust E.V."/>
            <person name="Green B.R."/>
            <person name="Van de Peer Y."/>
            <person name="Grigoriev I.V."/>
        </authorList>
    </citation>
    <scope>NUCLEOTIDE SEQUENCE [LARGE SCALE GENOMIC DNA]</scope>
    <source>
        <strain evidence="3 4">CCMP1335</strain>
    </source>
</reference>
<feature type="region of interest" description="Disordered" evidence="1">
    <location>
        <begin position="432"/>
        <end position="555"/>
    </location>
</feature>
<feature type="compositionally biased region" description="Low complexity" evidence="1">
    <location>
        <begin position="92"/>
        <end position="103"/>
    </location>
</feature>
<feature type="compositionally biased region" description="Pro residues" evidence="1">
    <location>
        <begin position="67"/>
        <end position="80"/>
    </location>
</feature>
<gene>
    <name evidence="3" type="ORF">THAPSDRAFT_9406</name>
</gene>
<keyword evidence="4" id="KW-1185">Reference proteome</keyword>
<organism evidence="3 4">
    <name type="scientific">Thalassiosira pseudonana</name>
    <name type="common">Marine diatom</name>
    <name type="synonym">Cyclotella nana</name>
    <dbReference type="NCBI Taxonomy" id="35128"/>
    <lineage>
        <taxon>Eukaryota</taxon>
        <taxon>Sar</taxon>
        <taxon>Stramenopiles</taxon>
        <taxon>Ochrophyta</taxon>
        <taxon>Bacillariophyta</taxon>
        <taxon>Coscinodiscophyceae</taxon>
        <taxon>Thalassiosirophycidae</taxon>
        <taxon>Thalassiosirales</taxon>
        <taxon>Thalassiosiraceae</taxon>
        <taxon>Thalassiosira</taxon>
    </lineage>
</organism>
<keyword evidence="2" id="KW-1133">Transmembrane helix</keyword>
<sequence>MTTIHHKKSHSDEDEILIEEQGEALQNLFDLRAIDTLDGNEEDEVNLPGSNIVYVGIHEKLSDPSSTSPPTPLPTTPPPLSAFTSLRAYHQSSNSNSGNNGNGAIHHKQSQEKNGVNPEELPEIWKAPPAPVNTESPTPAPTEDVRRVNPAPDSSTATTDMGGKRVCSSVDGSFGTQSSKNNGVVLRYQYELTQDLSDIDWNINSRGERDGSDYLKSDVLPVLEGAISDWLLPELFEECVREDSEGFVIGEGGRRLSDVVGSNSALDEKSGGLRQQRRLSSVIGLDAEPVDFALEQTECASNYTPSDPLKSTQCHHIEGALTLYFPPTYSLTSLLSSTTLTTLKSIQEGMEKGTLKESHVGILDLTFLDGSFSLTPILPVDKSVDSSSTEGSKGNGGLAAGIVIPLLLVLCLGVLLGWRTHQAKKSALNEEELDMEEDVYTSPKTWVASNGDQEEDVHDDADDHSTTSSDSSSTGGEGTTTDEEEEYNDDGTSSYSSQDSEEIYVDDEDDDFDQERDLNSMYGNKSPYSSSSKKKEREQKRKKPNTNIVIGGGDEMSVATGATGATGMHSVASERTVKMKNIVLPSIDINMR</sequence>
<dbReference type="EMBL" id="CM000648">
    <property type="protein sequence ID" value="EED89276.1"/>
    <property type="molecule type" value="Genomic_DNA"/>
</dbReference>
<dbReference type="PaxDb" id="35128-Thaps9406"/>
<dbReference type="HOGENOM" id="CLU_461203_0_0_1"/>
<proteinExistence type="predicted"/>
<feature type="compositionally biased region" description="Acidic residues" evidence="1">
    <location>
        <begin position="499"/>
        <end position="514"/>
    </location>
</feature>
<evidence type="ECO:0000313" key="4">
    <source>
        <dbReference type="Proteomes" id="UP000001449"/>
    </source>
</evidence>
<feature type="transmembrane region" description="Helical" evidence="2">
    <location>
        <begin position="396"/>
        <end position="418"/>
    </location>
</feature>
<evidence type="ECO:0000256" key="2">
    <source>
        <dbReference type="SAM" id="Phobius"/>
    </source>
</evidence>
<reference evidence="3 4" key="1">
    <citation type="journal article" date="2004" name="Science">
        <title>The genome of the diatom Thalassiosira pseudonana: ecology, evolution, and metabolism.</title>
        <authorList>
            <person name="Armbrust E.V."/>
            <person name="Berges J.A."/>
            <person name="Bowler C."/>
            <person name="Green B.R."/>
            <person name="Martinez D."/>
            <person name="Putnam N.H."/>
            <person name="Zhou S."/>
            <person name="Allen A.E."/>
            <person name="Apt K.E."/>
            <person name="Bechner M."/>
            <person name="Brzezinski M.A."/>
            <person name="Chaal B.K."/>
            <person name="Chiovitti A."/>
            <person name="Davis A.K."/>
            <person name="Demarest M.S."/>
            <person name="Detter J.C."/>
            <person name="Glavina T."/>
            <person name="Goodstein D."/>
            <person name="Hadi M.Z."/>
            <person name="Hellsten U."/>
            <person name="Hildebrand M."/>
            <person name="Jenkins B.D."/>
            <person name="Jurka J."/>
            <person name="Kapitonov V.V."/>
            <person name="Kroger N."/>
            <person name="Lau W.W."/>
            <person name="Lane T.W."/>
            <person name="Larimer F.W."/>
            <person name="Lippmeier J.C."/>
            <person name="Lucas S."/>
            <person name="Medina M."/>
            <person name="Montsant A."/>
            <person name="Obornik M."/>
            <person name="Parker M.S."/>
            <person name="Palenik B."/>
            <person name="Pazour G.J."/>
            <person name="Richardson P.M."/>
            <person name="Rynearson T.A."/>
            <person name="Saito M.A."/>
            <person name="Schwartz D.C."/>
            <person name="Thamatrakoln K."/>
            <person name="Valentin K."/>
            <person name="Vardi A."/>
            <person name="Wilkerson F.P."/>
            <person name="Rokhsar D.S."/>
        </authorList>
    </citation>
    <scope>NUCLEOTIDE SEQUENCE [LARGE SCALE GENOMIC DNA]</scope>
    <source>
        <strain evidence="3 4">CCMP1335</strain>
    </source>
</reference>
<dbReference type="AlphaFoldDB" id="B8CB87"/>
<dbReference type="Proteomes" id="UP000001449">
    <property type="component" value="Chromosome 13"/>
</dbReference>
<keyword evidence="2" id="KW-0812">Transmembrane</keyword>